<organism evidence="3 4">
    <name type="scientific">Lithospermum erythrorhizon</name>
    <name type="common">Purple gromwell</name>
    <name type="synonym">Lithospermum officinale var. erythrorhizon</name>
    <dbReference type="NCBI Taxonomy" id="34254"/>
    <lineage>
        <taxon>Eukaryota</taxon>
        <taxon>Viridiplantae</taxon>
        <taxon>Streptophyta</taxon>
        <taxon>Embryophyta</taxon>
        <taxon>Tracheophyta</taxon>
        <taxon>Spermatophyta</taxon>
        <taxon>Magnoliopsida</taxon>
        <taxon>eudicotyledons</taxon>
        <taxon>Gunneridae</taxon>
        <taxon>Pentapetalae</taxon>
        <taxon>asterids</taxon>
        <taxon>lamiids</taxon>
        <taxon>Boraginales</taxon>
        <taxon>Boraginaceae</taxon>
        <taxon>Boraginoideae</taxon>
        <taxon>Lithospermeae</taxon>
        <taxon>Lithospermum</taxon>
    </lineage>
</organism>
<evidence type="ECO:0000313" key="4">
    <source>
        <dbReference type="Proteomes" id="UP001454036"/>
    </source>
</evidence>
<proteinExistence type="predicted"/>
<name>A0AAV3QHN7_LITER</name>
<protein>
    <recommendedName>
        <fullName evidence="2">Integrase catalytic domain-containing protein</fullName>
    </recommendedName>
</protein>
<dbReference type="GO" id="GO:0003676">
    <property type="term" value="F:nucleic acid binding"/>
    <property type="evidence" value="ECO:0007669"/>
    <property type="project" value="InterPro"/>
</dbReference>
<dbReference type="Pfam" id="PF25597">
    <property type="entry name" value="SH3_retrovirus"/>
    <property type="match status" value="1"/>
</dbReference>
<dbReference type="GO" id="GO:0015074">
    <property type="term" value="P:DNA integration"/>
    <property type="evidence" value="ECO:0007669"/>
    <property type="project" value="InterPro"/>
</dbReference>
<gene>
    <name evidence="3" type="ORF">LIER_18799</name>
</gene>
<comment type="caution">
    <text evidence="3">The sequence shown here is derived from an EMBL/GenBank/DDBJ whole genome shotgun (WGS) entry which is preliminary data.</text>
</comment>
<dbReference type="PANTHER" id="PTHR42648">
    <property type="entry name" value="TRANSPOSASE, PUTATIVE-RELATED"/>
    <property type="match status" value="1"/>
</dbReference>
<feature type="compositionally biased region" description="Low complexity" evidence="1">
    <location>
        <begin position="285"/>
        <end position="296"/>
    </location>
</feature>
<dbReference type="Proteomes" id="UP001454036">
    <property type="component" value="Unassembled WGS sequence"/>
</dbReference>
<dbReference type="EMBL" id="BAABME010004550">
    <property type="protein sequence ID" value="GAA0162781.1"/>
    <property type="molecule type" value="Genomic_DNA"/>
</dbReference>
<dbReference type="PROSITE" id="PS50994">
    <property type="entry name" value="INTEGRASE"/>
    <property type="match status" value="1"/>
</dbReference>
<dbReference type="InterPro" id="IPR036397">
    <property type="entry name" value="RNaseH_sf"/>
</dbReference>
<evidence type="ECO:0000313" key="3">
    <source>
        <dbReference type="EMBL" id="GAA0162781.1"/>
    </source>
</evidence>
<accession>A0AAV3QHN7</accession>
<feature type="compositionally biased region" description="Low complexity" evidence="1">
    <location>
        <begin position="305"/>
        <end position="317"/>
    </location>
</feature>
<feature type="domain" description="Integrase catalytic" evidence="2">
    <location>
        <begin position="30"/>
        <end position="156"/>
    </location>
</feature>
<dbReference type="InterPro" id="IPR039537">
    <property type="entry name" value="Retrotran_Ty1/copia-like"/>
</dbReference>
<dbReference type="InterPro" id="IPR001584">
    <property type="entry name" value="Integrase_cat-core"/>
</dbReference>
<sequence>MGKQHRVSLARALKEKRRYSSYFTQMFVDWAYAIRSKDQVYETFKLFHAMVEMESGKLMKCIRTDNGGEYTGIFNQYCKSKGIRHTKSVPKIPQHNGVSERMNRTIVEKIQCMLSHAKLPRSFWGEAMCAAIQVINLSPTTVLEGGVPEEIWSGKKSSYKHLRVFGCRAFVHIPKDERSKLDNKSNQCSYLSFGDEKFSYKLYDPVSKTIVRSRDVVFMENQTIGDLGKELETQYDHLVDFDSDDEDTLDNKVATGNSHNNINDVVIEDHNIEGNDYENESGDTQQEVPVESQVPQNSLQPTPEIRTSTRTRIGSTRYSPNEYVLLSDGGEPMCYQEAIDREEKE</sequence>
<dbReference type="InterPro" id="IPR012337">
    <property type="entry name" value="RNaseH-like_sf"/>
</dbReference>
<feature type="region of interest" description="Disordered" evidence="1">
    <location>
        <begin position="275"/>
        <end position="329"/>
    </location>
</feature>
<dbReference type="InterPro" id="IPR057670">
    <property type="entry name" value="SH3_retrovirus"/>
</dbReference>
<dbReference type="PANTHER" id="PTHR42648:SF28">
    <property type="entry name" value="TRANSPOSON-ENCODED PROTEIN WITH RIBONUCLEASE H-LIKE AND RETROVIRUS ZINC FINGER-LIKE DOMAINS"/>
    <property type="match status" value="1"/>
</dbReference>
<evidence type="ECO:0000256" key="1">
    <source>
        <dbReference type="SAM" id="MobiDB-lite"/>
    </source>
</evidence>
<evidence type="ECO:0000259" key="2">
    <source>
        <dbReference type="PROSITE" id="PS50994"/>
    </source>
</evidence>
<reference evidence="3 4" key="1">
    <citation type="submission" date="2024-01" db="EMBL/GenBank/DDBJ databases">
        <title>The complete chloroplast genome sequence of Lithospermum erythrorhizon: insights into the phylogenetic relationship among Boraginaceae species and the maternal lineages of purple gromwells.</title>
        <authorList>
            <person name="Okada T."/>
            <person name="Watanabe K."/>
        </authorList>
    </citation>
    <scope>NUCLEOTIDE SEQUENCE [LARGE SCALE GENOMIC DNA]</scope>
</reference>
<dbReference type="AlphaFoldDB" id="A0AAV3QHN7"/>
<dbReference type="Gene3D" id="3.30.420.10">
    <property type="entry name" value="Ribonuclease H-like superfamily/Ribonuclease H"/>
    <property type="match status" value="1"/>
</dbReference>
<dbReference type="SUPFAM" id="SSF53098">
    <property type="entry name" value="Ribonuclease H-like"/>
    <property type="match status" value="1"/>
</dbReference>
<keyword evidence="4" id="KW-1185">Reference proteome</keyword>